<dbReference type="EMBL" id="MUXU01000086">
    <property type="protein sequence ID" value="OOR87107.1"/>
    <property type="molecule type" value="Genomic_DNA"/>
</dbReference>
<accession>A0A1S9ZUN4</accession>
<dbReference type="Proteomes" id="UP000255279">
    <property type="component" value="Unassembled WGS sequence"/>
</dbReference>
<reference evidence="3 5" key="1">
    <citation type="submission" date="2017-02" db="EMBL/GenBank/DDBJ databases">
        <title>Draft genome sequence of Moraxella caviae CCUG 355 type strain.</title>
        <authorList>
            <person name="Engstrom-Jakobsson H."/>
            <person name="Salva-Serra F."/>
            <person name="Thorell K."/>
            <person name="Gonzales-Siles L."/>
            <person name="Karlsson R."/>
            <person name="Boulund F."/>
            <person name="Engstrand L."/>
            <person name="Moore E."/>
        </authorList>
    </citation>
    <scope>NUCLEOTIDE SEQUENCE [LARGE SCALE GENOMIC DNA]</scope>
    <source>
        <strain evidence="3 5">CCUG 355</strain>
    </source>
</reference>
<reference evidence="4 6" key="2">
    <citation type="submission" date="2018-06" db="EMBL/GenBank/DDBJ databases">
        <authorList>
            <consortium name="Pathogen Informatics"/>
            <person name="Doyle S."/>
        </authorList>
    </citation>
    <scope>NUCLEOTIDE SEQUENCE [LARGE SCALE GENOMIC DNA]</scope>
    <source>
        <strain evidence="4 6">NCTC10293</strain>
    </source>
</reference>
<feature type="domain" description="Large polyvalent protein-associated" evidence="2">
    <location>
        <begin position="145"/>
        <end position="237"/>
    </location>
</feature>
<dbReference type="InterPro" id="IPR040677">
    <property type="entry name" value="LPD7"/>
</dbReference>
<dbReference type="EMBL" id="UGQE01000002">
    <property type="protein sequence ID" value="STZ13638.1"/>
    <property type="molecule type" value="Genomic_DNA"/>
</dbReference>
<dbReference type="Proteomes" id="UP000190435">
    <property type="component" value="Unassembled WGS sequence"/>
</dbReference>
<evidence type="ECO:0000313" key="3">
    <source>
        <dbReference type="EMBL" id="OOR87107.1"/>
    </source>
</evidence>
<dbReference type="Pfam" id="PF18821">
    <property type="entry name" value="LPD7"/>
    <property type="match status" value="1"/>
</dbReference>
<gene>
    <name evidence="3" type="ORF">B0181_11060</name>
    <name evidence="4" type="ORF">NCTC10293_01216</name>
</gene>
<dbReference type="AlphaFoldDB" id="A0A1S9ZUN4"/>
<sequence length="571" mass="64706">MAEPEPKTTTGTIIRHGEAPYQHDPNNSTNYFVEVEIEKDKFETLWGVQLKELVENQQLEVGEKVSFHKFKQEAGANRWEAARFFEAEKLENSVERDFEQEKVADQASELGQSKVKQSADYGTDDAEYIVPNAIRNRYLSVAVNKYTDSPMVKFYERENPASVAFEDRGDKGLHTSKSDKDTVTAMLDMAQSKGWESIKLKGSEDFKREAWMEAQMRGIKTKGYEPSEKDKLELQARQAERTSNQIEATKIGTVYTKSADQSAAPAEQVTEPAHTADQLPEFGQSAQAAEDEVSQDPQAAGYLKGWDYDTEAGKAAYSHWLAVMQAEKNRGVSEVEMSDYISSLQERIRAFDMDADAKLTDEVLYEKYHEGLENGEISASMSWEDYRDDWREAFAEADREAEIQAAEQHRDLKKVETEAYVRAEEFQRGRDIDPDLDMNVAGEAERFKTDVVAAPKVAGMTQAKVTQKVEAAFDRKIDGSMAAAKRDDFKKDFEENKAKLNDNDKVKVEAVRRILDYLHKDNPKELQASYDKLNTAMKNGEISKLPDVPQQVVQQSIEIQAPTQSNKDRGR</sequence>
<evidence type="ECO:0000256" key="1">
    <source>
        <dbReference type="SAM" id="MobiDB-lite"/>
    </source>
</evidence>
<evidence type="ECO:0000259" key="2">
    <source>
        <dbReference type="Pfam" id="PF18821"/>
    </source>
</evidence>
<evidence type="ECO:0000313" key="6">
    <source>
        <dbReference type="Proteomes" id="UP000255279"/>
    </source>
</evidence>
<proteinExistence type="predicted"/>
<dbReference type="RefSeq" id="WP_078277541.1">
    <property type="nucleotide sequence ID" value="NZ_CAACXO010000011.1"/>
</dbReference>
<keyword evidence="5" id="KW-1185">Reference proteome</keyword>
<name>A0A1S9ZUN4_9GAMM</name>
<protein>
    <recommendedName>
        <fullName evidence="2">Large polyvalent protein-associated domain-containing protein</fullName>
    </recommendedName>
</protein>
<evidence type="ECO:0000313" key="5">
    <source>
        <dbReference type="Proteomes" id="UP000190435"/>
    </source>
</evidence>
<dbReference type="OrthoDB" id="8967890at2"/>
<dbReference type="STRING" id="34060.B0181_11060"/>
<feature type="region of interest" description="Disordered" evidence="1">
    <location>
        <begin position="1"/>
        <end position="27"/>
    </location>
</feature>
<organism evidence="3 5">
    <name type="scientific">Moraxella caviae</name>
    <dbReference type="NCBI Taxonomy" id="34060"/>
    <lineage>
        <taxon>Bacteria</taxon>
        <taxon>Pseudomonadati</taxon>
        <taxon>Pseudomonadota</taxon>
        <taxon>Gammaproteobacteria</taxon>
        <taxon>Moraxellales</taxon>
        <taxon>Moraxellaceae</taxon>
        <taxon>Moraxella</taxon>
    </lineage>
</organism>
<evidence type="ECO:0000313" key="4">
    <source>
        <dbReference type="EMBL" id="STZ13638.1"/>
    </source>
</evidence>